<dbReference type="InterPro" id="IPR019333">
    <property type="entry name" value="INTS3_N"/>
</dbReference>
<evidence type="ECO:0000256" key="4">
    <source>
        <dbReference type="ARBA" id="ARBA00022490"/>
    </source>
</evidence>
<feature type="domain" description="Integrator complex subunit 3 N-terminal" evidence="7">
    <location>
        <begin position="170"/>
        <end position="445"/>
    </location>
</feature>
<feature type="region of interest" description="Disordered" evidence="6">
    <location>
        <begin position="902"/>
        <end position="951"/>
    </location>
</feature>
<dbReference type="InterPro" id="IPR056518">
    <property type="entry name" value="HEAT_Ints3_C"/>
</dbReference>
<evidence type="ECO:0000313" key="9">
    <source>
        <dbReference type="EMBL" id="CAD5118453.1"/>
    </source>
</evidence>
<gene>
    <name evidence="9" type="ORF">DGYR_LOCUS6827</name>
</gene>
<evidence type="ECO:0000256" key="1">
    <source>
        <dbReference type="ARBA" id="ARBA00004123"/>
    </source>
</evidence>
<comment type="caution">
    <text evidence="9">The sequence shown here is derived from an EMBL/GenBank/DDBJ whole genome shotgun (WGS) entry which is preliminary data.</text>
</comment>
<dbReference type="PANTHER" id="PTHR13587:SF7">
    <property type="entry name" value="INTEGRATOR COMPLEX SUBUNIT 3"/>
    <property type="match status" value="1"/>
</dbReference>
<keyword evidence="5" id="KW-0539">Nucleus</keyword>
<comment type="subcellular location">
    <subcellularLocation>
        <location evidence="2">Cytoplasm</location>
    </subcellularLocation>
    <subcellularLocation>
        <location evidence="1">Nucleus</location>
    </subcellularLocation>
</comment>
<evidence type="ECO:0000313" key="10">
    <source>
        <dbReference type="Proteomes" id="UP000549394"/>
    </source>
</evidence>
<dbReference type="AlphaFoldDB" id="A0A7I8VQ95"/>
<dbReference type="GO" id="GO:0005634">
    <property type="term" value="C:nucleus"/>
    <property type="evidence" value="ECO:0007669"/>
    <property type="project" value="UniProtKB-SubCell"/>
</dbReference>
<dbReference type="Pfam" id="PF10189">
    <property type="entry name" value="Ints3_N"/>
    <property type="match status" value="1"/>
</dbReference>
<feature type="domain" description="Ints3-like C-terminal" evidence="8">
    <location>
        <begin position="546"/>
        <end position="663"/>
    </location>
</feature>
<organism evidence="9 10">
    <name type="scientific">Dimorphilus gyrociliatus</name>
    <dbReference type="NCBI Taxonomy" id="2664684"/>
    <lineage>
        <taxon>Eukaryota</taxon>
        <taxon>Metazoa</taxon>
        <taxon>Spiralia</taxon>
        <taxon>Lophotrochozoa</taxon>
        <taxon>Annelida</taxon>
        <taxon>Polychaeta</taxon>
        <taxon>Polychaeta incertae sedis</taxon>
        <taxon>Dinophilidae</taxon>
        <taxon>Dimorphilus</taxon>
    </lineage>
</organism>
<protein>
    <submittedName>
        <fullName evidence="9">DgyrCDS7160</fullName>
    </submittedName>
</protein>
<dbReference type="Proteomes" id="UP000549394">
    <property type="component" value="Unassembled WGS sequence"/>
</dbReference>
<feature type="domain" description="Ints3-like C-terminal" evidence="8">
    <location>
        <begin position="674"/>
        <end position="891"/>
    </location>
</feature>
<dbReference type="InterPro" id="IPR045334">
    <property type="entry name" value="INTS3"/>
</dbReference>
<comment type="similarity">
    <text evidence="3">Belongs to the Integrator subunit 3 family.</text>
</comment>
<evidence type="ECO:0000256" key="5">
    <source>
        <dbReference type="ARBA" id="ARBA00023242"/>
    </source>
</evidence>
<proteinExistence type="inferred from homology"/>
<dbReference type="OrthoDB" id="2021145at2759"/>
<dbReference type="EMBL" id="CAJFCJ010000009">
    <property type="protein sequence ID" value="CAD5118453.1"/>
    <property type="molecule type" value="Genomic_DNA"/>
</dbReference>
<evidence type="ECO:0000259" key="8">
    <source>
        <dbReference type="Pfam" id="PF24566"/>
    </source>
</evidence>
<evidence type="ECO:0000256" key="6">
    <source>
        <dbReference type="SAM" id="MobiDB-lite"/>
    </source>
</evidence>
<keyword evidence="4" id="KW-0963">Cytoplasm</keyword>
<evidence type="ECO:0000256" key="3">
    <source>
        <dbReference type="ARBA" id="ARBA00006130"/>
    </source>
</evidence>
<reference evidence="9 10" key="1">
    <citation type="submission" date="2020-08" db="EMBL/GenBank/DDBJ databases">
        <authorList>
            <person name="Hejnol A."/>
        </authorList>
    </citation>
    <scope>NUCLEOTIDE SEQUENCE [LARGE SCALE GENOMIC DNA]</scope>
</reference>
<dbReference type="Pfam" id="PF24566">
    <property type="entry name" value="HEAT_Ints3_C"/>
    <property type="match status" value="2"/>
</dbReference>
<name>A0A7I8VQ95_9ANNE</name>
<accession>A0A7I8VQ95</accession>
<evidence type="ECO:0000256" key="2">
    <source>
        <dbReference type="ARBA" id="ARBA00004496"/>
    </source>
</evidence>
<evidence type="ECO:0000259" key="7">
    <source>
        <dbReference type="Pfam" id="PF10189"/>
    </source>
</evidence>
<dbReference type="GO" id="GO:0005737">
    <property type="term" value="C:cytoplasm"/>
    <property type="evidence" value="ECO:0007669"/>
    <property type="project" value="UniProtKB-SubCell"/>
</dbReference>
<sequence length="951" mass="108971">MDANIKIKSRLFNTLAVEQREELDERLERCNNALQVHMDGVTERESNEALNSQVCKGPTQHEEIQLGLLYSILTDKSLAAKCHRNMTLINRDGFSVVVNTMGKLIHEKWPKMLDGAKTQYLWLCRELLKSNVNNLDTVITGCLKQIAGGDISQKNIFLAETVLDILTENRIIADHCRSELNHLRQKEVEFCVNILRERWQDCMTIGRDLVRLLQNVSRIPEFTSICYDMMYNPTALSPTFTGIDQIMKMKSSRTYIRSRLTPDMEFKLHFLTTKVAFGNHKRYQDWFQRQYLSTPESQTLRCDIIRYICTVVHPSSDILAANITPRWVVIGWLLVSCSSNLSACDAKLSLFFDWLFFDPDKDSILNLEPAILVMLNSMRSRPTITVNLLDFLCRIMKNFCLPFASEVKQSIHGCLKALLNKKFVSSLEPLFENPSHDKDLKAIIKECFTEFLTQPETIAPPPPTSKLPLVIDLESESTNNSVIEIEGQFSDCEENADEETGVKIEKIMKAIELKPITERLRRKNGAKGENILKLVEKLDGDIKTFIKEMEQESDSAVQCETMDKLMQAVMDEGLDNESATALAISITSVIDYCFQCQILPGEQTEESLEDSLGTPLFVIFRNLCAIEDDDPRKQTLLVLLQEMYKVENRVGHRFLYFLKVRRLFPLPLQFTDDFNNCDLVRLIVSVLDGPLLNQLLCHKFQGKLDMFEDKYLPVIESSLKWESIEQYYLWQLLVAHSMPIENILPLLPKLQFIQHADTLQNIILLLREKSPNGQLLQAILHRKVEESDILSVSVLKYWADKEEEKLADNFYSLLTKASSKKRNRGGTSVKSKDKDKSTLSIDQILSHLEHYRHTVTDSSFLLSETMQSALQSVQQSSSEAVKSKFSDLLALVEEERPTRVRVLRDRKGASNNNSRANLKRKEASPSSEESTDEDDRPPKTKKKRRNVSDSD</sequence>
<dbReference type="PANTHER" id="PTHR13587">
    <property type="entry name" value="INTEGRATOR COMPLEX SUBUNIT 3"/>
    <property type="match status" value="1"/>
</dbReference>
<keyword evidence="10" id="KW-1185">Reference proteome</keyword>